<organism evidence="7">
    <name type="scientific">mine drainage metagenome</name>
    <dbReference type="NCBI Taxonomy" id="410659"/>
    <lineage>
        <taxon>unclassified sequences</taxon>
        <taxon>metagenomes</taxon>
        <taxon>ecological metagenomes</taxon>
    </lineage>
</organism>
<keyword evidence="5 6" id="KW-0472">Membrane</keyword>
<feature type="transmembrane region" description="Helical" evidence="6">
    <location>
        <begin position="55"/>
        <end position="77"/>
    </location>
</feature>
<reference evidence="7" key="2">
    <citation type="journal article" date="2014" name="ISME J.">
        <title>Microbial stratification in low pH oxic and suboxic macroscopic growths along an acid mine drainage.</title>
        <authorList>
            <person name="Mendez-Garcia C."/>
            <person name="Mesa V."/>
            <person name="Sprenger R.R."/>
            <person name="Richter M."/>
            <person name="Diez M.S."/>
            <person name="Solano J."/>
            <person name="Bargiela R."/>
            <person name="Golyshina O.V."/>
            <person name="Manteca A."/>
            <person name="Ramos J.L."/>
            <person name="Gallego J.R."/>
            <person name="Llorente I."/>
            <person name="Martins Dos Santos V.A."/>
            <person name="Jensen O.N."/>
            <person name="Pelaez A.I."/>
            <person name="Sanchez J."/>
            <person name="Ferrer M."/>
        </authorList>
    </citation>
    <scope>NUCLEOTIDE SEQUENCE</scope>
</reference>
<protein>
    <submittedName>
        <fullName evidence="7">Prolipoprotein diacylglyceryl transferase</fullName>
        <ecNumber evidence="7">2.4.99.-</ecNumber>
    </submittedName>
</protein>
<dbReference type="GO" id="GO:0042158">
    <property type="term" value="P:lipoprotein biosynthetic process"/>
    <property type="evidence" value="ECO:0007669"/>
    <property type="project" value="InterPro"/>
</dbReference>
<evidence type="ECO:0000256" key="3">
    <source>
        <dbReference type="ARBA" id="ARBA00022692"/>
    </source>
</evidence>
<evidence type="ECO:0000256" key="2">
    <source>
        <dbReference type="ARBA" id="ARBA00022679"/>
    </source>
</evidence>
<dbReference type="GO" id="GO:0005886">
    <property type="term" value="C:plasma membrane"/>
    <property type="evidence" value="ECO:0007669"/>
    <property type="project" value="InterPro"/>
</dbReference>
<evidence type="ECO:0000256" key="1">
    <source>
        <dbReference type="ARBA" id="ARBA00022475"/>
    </source>
</evidence>
<reference evidence="7" key="1">
    <citation type="submission" date="2013-08" db="EMBL/GenBank/DDBJ databases">
        <authorList>
            <person name="Mendez C."/>
            <person name="Richter M."/>
            <person name="Ferrer M."/>
            <person name="Sanchez J."/>
        </authorList>
    </citation>
    <scope>NUCLEOTIDE SEQUENCE</scope>
</reference>
<keyword evidence="1" id="KW-1003">Cell membrane</keyword>
<dbReference type="AlphaFoldDB" id="T1A1T5"/>
<dbReference type="InterPro" id="IPR001640">
    <property type="entry name" value="Lgt"/>
</dbReference>
<feature type="transmembrane region" description="Helical" evidence="6">
    <location>
        <begin position="18"/>
        <end position="35"/>
    </location>
</feature>
<proteinExistence type="predicted"/>
<keyword evidence="2 7" id="KW-0808">Transferase</keyword>
<evidence type="ECO:0000256" key="6">
    <source>
        <dbReference type="SAM" id="Phobius"/>
    </source>
</evidence>
<name>T1A1T5_9ZZZZ</name>
<dbReference type="EMBL" id="AUZY01011166">
    <property type="protein sequence ID" value="EQD35800.1"/>
    <property type="molecule type" value="Genomic_DNA"/>
</dbReference>
<keyword evidence="7" id="KW-0328">Glycosyltransferase</keyword>
<evidence type="ECO:0000256" key="4">
    <source>
        <dbReference type="ARBA" id="ARBA00022989"/>
    </source>
</evidence>
<sequence>MALPYAERHGIPRSKTSWIAFWAVIAGLIGGRLFYDLQSGALYYVTHPSQILAFWEGGMAFFGAIFLAAATMLFMAWREKVNFWILLDAAAFF</sequence>
<feature type="non-terminal residue" evidence="7">
    <location>
        <position position="93"/>
    </location>
</feature>
<keyword evidence="7" id="KW-0449">Lipoprotein</keyword>
<dbReference type="EC" id="2.4.99.-" evidence="7"/>
<dbReference type="Pfam" id="PF01790">
    <property type="entry name" value="LGT"/>
    <property type="match status" value="1"/>
</dbReference>
<accession>T1A1T5</accession>
<dbReference type="PANTHER" id="PTHR30589:SF0">
    <property type="entry name" value="PHOSPHATIDYLGLYCEROL--PROLIPOPROTEIN DIACYLGLYCERYL TRANSFERASE"/>
    <property type="match status" value="1"/>
</dbReference>
<dbReference type="PANTHER" id="PTHR30589">
    <property type="entry name" value="PROLIPOPROTEIN DIACYLGLYCERYL TRANSFERASE"/>
    <property type="match status" value="1"/>
</dbReference>
<comment type="caution">
    <text evidence="7">The sequence shown here is derived from an EMBL/GenBank/DDBJ whole genome shotgun (WGS) entry which is preliminary data.</text>
</comment>
<keyword evidence="4 6" id="KW-1133">Transmembrane helix</keyword>
<gene>
    <name evidence="7" type="ORF">B1B_16755</name>
</gene>
<evidence type="ECO:0000256" key="5">
    <source>
        <dbReference type="ARBA" id="ARBA00023136"/>
    </source>
</evidence>
<evidence type="ECO:0000313" key="7">
    <source>
        <dbReference type="EMBL" id="EQD35800.1"/>
    </source>
</evidence>
<dbReference type="GO" id="GO:0008961">
    <property type="term" value="F:phosphatidylglycerol-prolipoprotein diacylglyceryl transferase activity"/>
    <property type="evidence" value="ECO:0007669"/>
    <property type="project" value="InterPro"/>
</dbReference>
<keyword evidence="3 6" id="KW-0812">Transmembrane</keyword>